<keyword evidence="2 7" id="KW-0813">Transport</keyword>
<gene>
    <name evidence="9" type="ORF">MPLDJ20_120173</name>
</gene>
<dbReference type="EMBL" id="CCNB01000004">
    <property type="protein sequence ID" value="CDX26738.1"/>
    <property type="molecule type" value="Genomic_DNA"/>
</dbReference>
<evidence type="ECO:0000259" key="8">
    <source>
        <dbReference type="PROSITE" id="PS50928"/>
    </source>
</evidence>
<evidence type="ECO:0000256" key="3">
    <source>
        <dbReference type="ARBA" id="ARBA00022475"/>
    </source>
</evidence>
<comment type="subcellular location">
    <subcellularLocation>
        <location evidence="1 7">Cell membrane</location>
        <topology evidence="1 7">Multi-pass membrane protein</topology>
    </subcellularLocation>
</comment>
<comment type="similarity">
    <text evidence="7">Belongs to the binding-protein-dependent transport system permease family.</text>
</comment>
<dbReference type="InterPro" id="IPR000515">
    <property type="entry name" value="MetI-like"/>
</dbReference>
<evidence type="ECO:0000313" key="10">
    <source>
        <dbReference type="Proteomes" id="UP000046373"/>
    </source>
</evidence>
<protein>
    <submittedName>
        <fullName evidence="9">Putative Nitrate transport permease protein nrtB</fullName>
    </submittedName>
</protein>
<feature type="domain" description="ABC transmembrane type-1" evidence="8">
    <location>
        <begin position="69"/>
        <end position="249"/>
    </location>
</feature>
<dbReference type="GO" id="GO:0055085">
    <property type="term" value="P:transmembrane transport"/>
    <property type="evidence" value="ECO:0007669"/>
    <property type="project" value="InterPro"/>
</dbReference>
<organism evidence="9 10">
    <name type="scientific">Mesorhizobium plurifarium</name>
    <dbReference type="NCBI Taxonomy" id="69974"/>
    <lineage>
        <taxon>Bacteria</taxon>
        <taxon>Pseudomonadati</taxon>
        <taxon>Pseudomonadota</taxon>
        <taxon>Alphaproteobacteria</taxon>
        <taxon>Hyphomicrobiales</taxon>
        <taxon>Phyllobacteriaceae</taxon>
        <taxon>Mesorhizobium</taxon>
    </lineage>
</organism>
<dbReference type="Proteomes" id="UP000046373">
    <property type="component" value="Unassembled WGS sequence"/>
</dbReference>
<evidence type="ECO:0000256" key="4">
    <source>
        <dbReference type="ARBA" id="ARBA00022692"/>
    </source>
</evidence>
<proteinExistence type="inferred from homology"/>
<keyword evidence="6 7" id="KW-0472">Membrane</keyword>
<dbReference type="Pfam" id="PF00528">
    <property type="entry name" value="BPD_transp_1"/>
    <property type="match status" value="1"/>
</dbReference>
<keyword evidence="3" id="KW-1003">Cell membrane</keyword>
<reference evidence="9 10" key="1">
    <citation type="submission" date="2014-08" db="EMBL/GenBank/DDBJ databases">
        <authorList>
            <person name="Moulin Lionel"/>
        </authorList>
    </citation>
    <scope>NUCLEOTIDE SEQUENCE [LARGE SCALE GENOMIC DNA]</scope>
</reference>
<evidence type="ECO:0000313" key="9">
    <source>
        <dbReference type="EMBL" id="CDX26738.1"/>
    </source>
</evidence>
<keyword evidence="4 7" id="KW-0812">Transmembrane</keyword>
<evidence type="ECO:0000256" key="5">
    <source>
        <dbReference type="ARBA" id="ARBA00022989"/>
    </source>
</evidence>
<dbReference type="PANTHER" id="PTHR30151">
    <property type="entry name" value="ALKANE SULFONATE ABC TRANSPORTER-RELATED, MEMBRANE SUBUNIT"/>
    <property type="match status" value="1"/>
</dbReference>
<dbReference type="InterPro" id="IPR035906">
    <property type="entry name" value="MetI-like_sf"/>
</dbReference>
<feature type="transmembrane region" description="Helical" evidence="7">
    <location>
        <begin position="65"/>
        <end position="90"/>
    </location>
</feature>
<evidence type="ECO:0000256" key="7">
    <source>
        <dbReference type="RuleBase" id="RU363032"/>
    </source>
</evidence>
<dbReference type="SUPFAM" id="SSF161098">
    <property type="entry name" value="MetI-like"/>
    <property type="match status" value="1"/>
</dbReference>
<accession>A0A090EF47</accession>
<dbReference type="GO" id="GO:0005886">
    <property type="term" value="C:plasma membrane"/>
    <property type="evidence" value="ECO:0007669"/>
    <property type="project" value="UniProtKB-SubCell"/>
</dbReference>
<dbReference type="Gene3D" id="1.10.3720.10">
    <property type="entry name" value="MetI-like"/>
    <property type="match status" value="1"/>
</dbReference>
<dbReference type="CDD" id="cd06261">
    <property type="entry name" value="TM_PBP2"/>
    <property type="match status" value="1"/>
</dbReference>
<feature type="transmembrane region" description="Helical" evidence="7">
    <location>
        <begin position="110"/>
        <end position="129"/>
    </location>
</feature>
<name>A0A090EF47_MESPL</name>
<feature type="transmembrane region" description="Helical" evidence="7">
    <location>
        <begin position="199"/>
        <end position="220"/>
    </location>
</feature>
<evidence type="ECO:0000256" key="1">
    <source>
        <dbReference type="ARBA" id="ARBA00004651"/>
    </source>
</evidence>
<keyword evidence="5 7" id="KW-1133">Transmembrane helix</keyword>
<evidence type="ECO:0000256" key="6">
    <source>
        <dbReference type="ARBA" id="ARBA00023136"/>
    </source>
</evidence>
<sequence>MFSNLFVFRGRVAPMVELSVGIAAAFLVVAAWEAAARSGIIAPQFLPSPTRVVAALWTMLTEQNLVWHVAVSTARVWIAFLLAAAMAIPIGIMMSSYRIIGAALEPMIDFIRYLPVPALVPLSIIWFGVGEETKVFLLWLGTFFQLVLLVADDMRRVPQEFVEVARTVGANSRQVMTDVALRWMGPTLIDNLRITLGWCWTYLIIAEIVAADSGIGYVIWTARRFVKTPEVMAGVVVIGLIGLVTDQLLRLLHRRLFRYL</sequence>
<feature type="transmembrane region" description="Helical" evidence="7">
    <location>
        <begin position="135"/>
        <end position="151"/>
    </location>
</feature>
<dbReference type="PANTHER" id="PTHR30151:SF0">
    <property type="entry name" value="ABC TRANSPORTER PERMEASE PROTEIN MJ0413-RELATED"/>
    <property type="match status" value="1"/>
</dbReference>
<feature type="transmembrane region" description="Helical" evidence="7">
    <location>
        <begin position="232"/>
        <end position="252"/>
    </location>
</feature>
<evidence type="ECO:0000256" key="2">
    <source>
        <dbReference type="ARBA" id="ARBA00022448"/>
    </source>
</evidence>
<dbReference type="PROSITE" id="PS50928">
    <property type="entry name" value="ABC_TM1"/>
    <property type="match status" value="1"/>
</dbReference>
<dbReference type="AlphaFoldDB" id="A0A090EF47"/>